<reference evidence="1 2" key="1">
    <citation type="submission" date="2018-06" db="EMBL/GenBank/DDBJ databases">
        <title>Genomic Encyclopedia of Type Strains, Phase III (KMG-III): the genomes of soil and plant-associated and newly described type strains.</title>
        <authorList>
            <person name="Whitman W."/>
        </authorList>
    </citation>
    <scope>NUCLEOTIDE SEQUENCE [LARGE SCALE GENOMIC DNA]</scope>
    <source>
        <strain evidence="1 2">CECT 7646</strain>
    </source>
</reference>
<sequence>MKPLEALLVPIQQAEFAELVGISPAKVSQLVADGVIVRGQTAHAWILDYCERLREVAAGRASGEAGGLDLVQERAALARAQREGVDIKNAIARGQYAPIELLTAVLATASQSIADRFEALPGALHKVCPLPVEGRNALETALASARNDWLRSTAALAVEALEEDDDEEDGQGGVPA</sequence>
<proteinExistence type="predicted"/>
<comment type="caution">
    <text evidence="1">The sequence shown here is derived from an EMBL/GenBank/DDBJ whole genome shotgun (WGS) entry which is preliminary data.</text>
</comment>
<name>A0A318SQ78_9BURK</name>
<accession>A0A318SQ78</accession>
<organism evidence="1 2">
    <name type="scientific">Xylophilus ampelinus</name>
    <dbReference type="NCBI Taxonomy" id="54067"/>
    <lineage>
        <taxon>Bacteria</taxon>
        <taxon>Pseudomonadati</taxon>
        <taxon>Pseudomonadota</taxon>
        <taxon>Betaproteobacteria</taxon>
        <taxon>Burkholderiales</taxon>
        <taxon>Xylophilus</taxon>
    </lineage>
</organism>
<keyword evidence="2" id="KW-1185">Reference proteome</keyword>
<dbReference type="EMBL" id="QJTC01000002">
    <property type="protein sequence ID" value="PYE79469.1"/>
    <property type="molecule type" value="Genomic_DNA"/>
</dbReference>
<evidence type="ECO:0000313" key="2">
    <source>
        <dbReference type="Proteomes" id="UP000247540"/>
    </source>
</evidence>
<evidence type="ECO:0000313" key="1">
    <source>
        <dbReference type="EMBL" id="PYE79469.1"/>
    </source>
</evidence>
<dbReference type="Proteomes" id="UP000247540">
    <property type="component" value="Unassembled WGS sequence"/>
</dbReference>
<protein>
    <submittedName>
        <fullName evidence="1">Phage terminase Nu1 subunit (DNA packaging protein)</fullName>
    </submittedName>
</protein>
<dbReference type="AlphaFoldDB" id="A0A318SQ78"/>
<gene>
    <name evidence="1" type="ORF">DFQ15_102202</name>
</gene>